<dbReference type="CDD" id="cd04301">
    <property type="entry name" value="NAT_SF"/>
    <property type="match status" value="1"/>
</dbReference>
<evidence type="ECO:0000256" key="1">
    <source>
        <dbReference type="ARBA" id="ARBA00022679"/>
    </source>
</evidence>
<comment type="caution">
    <text evidence="3">The sequence shown here is derived from an EMBL/GenBank/DDBJ whole genome shotgun (WGS) entry which is preliminary data.</text>
</comment>
<evidence type="ECO:0000259" key="2">
    <source>
        <dbReference type="PROSITE" id="PS51186"/>
    </source>
</evidence>
<sequence>MEFRFAIEDDVPEIVRLLADDELGLTRERYESPLPEVYIQAFREIQAQAGNSILLALEDAQIIGCLQLTIIPGLGWQGRKSAQIEGVRIDSRYRSKGYGEAMIQHTAQIARAQGCTVLQLTTVHIRTDAQRFYTRNGFVATHVGMKMEL</sequence>
<accession>A0ABS4JGT3</accession>
<dbReference type="InterPro" id="IPR000182">
    <property type="entry name" value="GNAT_dom"/>
</dbReference>
<gene>
    <name evidence="3" type="ORF">J2Z69_001974</name>
</gene>
<organism evidence="3 4">
    <name type="scientific">Paenibacillus shirakamiensis</name>
    <dbReference type="NCBI Taxonomy" id="1265935"/>
    <lineage>
        <taxon>Bacteria</taxon>
        <taxon>Bacillati</taxon>
        <taxon>Bacillota</taxon>
        <taxon>Bacilli</taxon>
        <taxon>Bacillales</taxon>
        <taxon>Paenibacillaceae</taxon>
        <taxon>Paenibacillus</taxon>
    </lineage>
</organism>
<proteinExistence type="predicted"/>
<dbReference type="PANTHER" id="PTHR13947">
    <property type="entry name" value="GNAT FAMILY N-ACETYLTRANSFERASE"/>
    <property type="match status" value="1"/>
</dbReference>
<evidence type="ECO:0000313" key="3">
    <source>
        <dbReference type="EMBL" id="MBP2000931.1"/>
    </source>
</evidence>
<dbReference type="PANTHER" id="PTHR13947:SF37">
    <property type="entry name" value="LD18367P"/>
    <property type="match status" value="1"/>
</dbReference>
<dbReference type="Gene3D" id="3.40.630.30">
    <property type="match status" value="1"/>
</dbReference>
<feature type="domain" description="N-acetyltransferase" evidence="2">
    <location>
        <begin position="1"/>
        <end position="149"/>
    </location>
</feature>
<dbReference type="InterPro" id="IPR050769">
    <property type="entry name" value="NAT_camello-type"/>
</dbReference>
<reference evidence="3 4" key="1">
    <citation type="submission" date="2021-03" db="EMBL/GenBank/DDBJ databases">
        <title>Genomic Encyclopedia of Type Strains, Phase IV (KMG-IV): sequencing the most valuable type-strain genomes for metagenomic binning, comparative biology and taxonomic classification.</title>
        <authorList>
            <person name="Goeker M."/>
        </authorList>
    </citation>
    <scope>NUCLEOTIDE SEQUENCE [LARGE SCALE GENOMIC DNA]</scope>
    <source>
        <strain evidence="3 4">DSM 26806</strain>
    </source>
</reference>
<evidence type="ECO:0000313" key="4">
    <source>
        <dbReference type="Proteomes" id="UP001519288"/>
    </source>
</evidence>
<dbReference type="RefSeq" id="WP_209861528.1">
    <property type="nucleotide sequence ID" value="NZ_JAGGLD010000003.1"/>
</dbReference>
<dbReference type="InterPro" id="IPR016181">
    <property type="entry name" value="Acyl_CoA_acyltransferase"/>
</dbReference>
<keyword evidence="4" id="KW-1185">Reference proteome</keyword>
<dbReference type="PROSITE" id="PS51186">
    <property type="entry name" value="GNAT"/>
    <property type="match status" value="1"/>
</dbReference>
<dbReference type="Proteomes" id="UP001519288">
    <property type="component" value="Unassembled WGS sequence"/>
</dbReference>
<protein>
    <submittedName>
        <fullName evidence="3">Ribosomal protein S18 acetylase RimI-like enzyme</fullName>
    </submittedName>
</protein>
<dbReference type="Pfam" id="PF00583">
    <property type="entry name" value="Acetyltransf_1"/>
    <property type="match status" value="1"/>
</dbReference>
<name>A0ABS4JGT3_9BACL</name>
<dbReference type="EMBL" id="JAGGLD010000003">
    <property type="protein sequence ID" value="MBP2000931.1"/>
    <property type="molecule type" value="Genomic_DNA"/>
</dbReference>
<dbReference type="SUPFAM" id="SSF55729">
    <property type="entry name" value="Acyl-CoA N-acyltransferases (Nat)"/>
    <property type="match status" value="1"/>
</dbReference>
<keyword evidence="1" id="KW-0808">Transferase</keyword>